<dbReference type="PROSITE" id="PS50198">
    <property type="entry name" value="PPIC_PPIASE_2"/>
    <property type="match status" value="1"/>
</dbReference>
<evidence type="ECO:0000259" key="17">
    <source>
        <dbReference type="PROSITE" id="PS50198"/>
    </source>
</evidence>
<comment type="subcellular location">
    <subcellularLocation>
        <location evidence="1">Cell inner membrane</location>
        <topology evidence="1">Single-pass type II membrane protein</topology>
        <orientation evidence="1">Periplasmic side</orientation>
    </subcellularLocation>
</comment>
<evidence type="ECO:0000256" key="14">
    <source>
        <dbReference type="PROSITE-ProRule" id="PRU00278"/>
    </source>
</evidence>
<evidence type="ECO:0000256" key="3">
    <source>
        <dbReference type="ARBA" id="ARBA00022475"/>
    </source>
</evidence>
<dbReference type="PANTHER" id="PTHR47529">
    <property type="entry name" value="PEPTIDYL-PROLYL CIS-TRANS ISOMERASE D"/>
    <property type="match status" value="1"/>
</dbReference>
<gene>
    <name evidence="18" type="ORF">E0493_00510</name>
</gene>
<keyword evidence="8" id="KW-0143">Chaperone</keyword>
<evidence type="ECO:0000256" key="2">
    <source>
        <dbReference type="ARBA" id="ARBA00018370"/>
    </source>
</evidence>
<dbReference type="GO" id="GO:0005886">
    <property type="term" value="C:plasma membrane"/>
    <property type="evidence" value="ECO:0007669"/>
    <property type="project" value="UniProtKB-SubCell"/>
</dbReference>
<keyword evidence="14" id="KW-0697">Rotamase</keyword>
<evidence type="ECO:0000256" key="13">
    <source>
        <dbReference type="ARBA" id="ARBA00042775"/>
    </source>
</evidence>
<evidence type="ECO:0000256" key="4">
    <source>
        <dbReference type="ARBA" id="ARBA00022519"/>
    </source>
</evidence>
<evidence type="ECO:0000256" key="10">
    <source>
        <dbReference type="ARBA" id="ARBA00031484"/>
    </source>
</evidence>
<dbReference type="EMBL" id="SNVJ01000001">
    <property type="protein sequence ID" value="MXP61830.1"/>
    <property type="molecule type" value="Genomic_DNA"/>
</dbReference>
<evidence type="ECO:0000256" key="16">
    <source>
        <dbReference type="SAM" id="Phobius"/>
    </source>
</evidence>
<evidence type="ECO:0000313" key="19">
    <source>
        <dbReference type="Proteomes" id="UP000460715"/>
    </source>
</evidence>
<reference evidence="18 19" key="1">
    <citation type="submission" date="2019-03" db="EMBL/GenBank/DDBJ databases">
        <title>Roseomonas sp. a novel Roseomonas species isolated from Sea whip Gorgonian.</title>
        <authorList>
            <person name="Li F."/>
            <person name="Pan X."/>
            <person name="Huang S."/>
            <person name="Li Z."/>
            <person name="Meng B."/>
        </authorList>
    </citation>
    <scope>NUCLEOTIDE SEQUENCE [LARGE SCALE GENOMIC DNA]</scope>
    <source>
        <strain evidence="18 19">M0104</strain>
    </source>
</reference>
<comment type="caution">
    <text evidence="18">The sequence shown here is derived from an EMBL/GenBank/DDBJ whole genome shotgun (WGS) entry which is preliminary data.</text>
</comment>
<organism evidence="18 19">
    <name type="scientific">Teichococcus coralli</name>
    <dbReference type="NCBI Taxonomy" id="2545983"/>
    <lineage>
        <taxon>Bacteria</taxon>
        <taxon>Pseudomonadati</taxon>
        <taxon>Pseudomonadota</taxon>
        <taxon>Alphaproteobacteria</taxon>
        <taxon>Acetobacterales</taxon>
        <taxon>Roseomonadaceae</taxon>
        <taxon>Roseomonas</taxon>
    </lineage>
</organism>
<evidence type="ECO:0000256" key="9">
    <source>
        <dbReference type="ARBA" id="ARBA00030642"/>
    </source>
</evidence>
<keyword evidence="7 16" id="KW-0472">Membrane</keyword>
<dbReference type="SUPFAM" id="SSF109998">
    <property type="entry name" value="Triger factor/SurA peptide-binding domain-like"/>
    <property type="match status" value="1"/>
</dbReference>
<dbReference type="InterPro" id="IPR052029">
    <property type="entry name" value="PpiD_chaperone"/>
</dbReference>
<evidence type="ECO:0000256" key="5">
    <source>
        <dbReference type="ARBA" id="ARBA00022692"/>
    </source>
</evidence>
<dbReference type="InterPro" id="IPR046357">
    <property type="entry name" value="PPIase_dom_sf"/>
</dbReference>
<feature type="region of interest" description="Disordered" evidence="15">
    <location>
        <begin position="1"/>
        <end position="21"/>
    </location>
</feature>
<dbReference type="Proteomes" id="UP000460715">
    <property type="component" value="Unassembled WGS sequence"/>
</dbReference>
<dbReference type="InterPro" id="IPR000297">
    <property type="entry name" value="PPIase_PpiC"/>
</dbReference>
<accession>A0A845B6B0</accession>
<evidence type="ECO:0000256" key="11">
    <source>
        <dbReference type="ARBA" id="ARBA00038408"/>
    </source>
</evidence>
<dbReference type="InterPro" id="IPR027304">
    <property type="entry name" value="Trigger_fact/SurA_dom_sf"/>
</dbReference>
<feature type="transmembrane region" description="Helical" evidence="16">
    <location>
        <begin position="50"/>
        <end position="72"/>
    </location>
</feature>
<dbReference type="AlphaFoldDB" id="A0A845B6B0"/>
<comment type="similarity">
    <text evidence="11">Belongs to the PpiD chaperone family.</text>
</comment>
<feature type="domain" description="PpiC" evidence="17">
    <location>
        <begin position="309"/>
        <end position="397"/>
    </location>
</feature>
<keyword evidence="4" id="KW-0997">Cell inner membrane</keyword>
<evidence type="ECO:0000313" key="18">
    <source>
        <dbReference type="EMBL" id="MXP61830.1"/>
    </source>
</evidence>
<sequence length="673" mass="73016">MLGSLLPDSNENPSPPRYRGRPCLATGRVFPMVRPPPSRRITMLTALRRLAGTWFAKALFLLLILSFGIWGIEDVVRRIGTDTAVARVGGAPIELTEAQQAARRDMLRMQRQLGAGFEMNPAMAQAIGRQAVEQLILDRVQRKEAAQLHIAVPEMALRDYVFGIPAFRGADGRFSRTLFDGFLRNNGLSEGEFLNLLRADLQRQQLVGAVRAGAAGPDALTKPLLAWEREQRVADLVRLPFAAAPEPATPAEEQLRRFHENNPDRFSSPEYRHYALAVLSPETVAAEIKPSDEDLHAAYEAHRGEFETPERRSIEQALLPSREQAAAIAEQWRGGAGFAAIEAAAQQAGGQAVSLGTTDRNGLPVQELAQAAFALPENGISAPVQTSFGWHVLKVTDIQPEQVRGFDAVRDELSAMVRRERAADLAYERANQVEDALAGGATLAEAAQRFGLALVDVTTDASGRTQAGARAELPLNGAAEDIALRAVFAARQGDSPRLAEAGQTALFSFDLKEVVPTALRPFEQVEAQVREAWTADARRRVQEEQAAALLTAVKGGKPLAEAAREAGFPVQRIGPFGRQPQPSTPLPAELLRPVFDTPPDQATMAGTPEGFAVAQPVQVVPFNPDSDPLALGRVRDAVEQAMLNDLEGQYLDALRAQAEISYNEALLGQVTPR</sequence>
<keyword evidence="3" id="KW-1003">Cell membrane</keyword>
<keyword evidence="14" id="KW-0413">Isomerase</keyword>
<evidence type="ECO:0000256" key="1">
    <source>
        <dbReference type="ARBA" id="ARBA00004382"/>
    </source>
</evidence>
<keyword evidence="6 16" id="KW-1133">Transmembrane helix</keyword>
<dbReference type="Pfam" id="PF13145">
    <property type="entry name" value="Rotamase_2"/>
    <property type="match status" value="1"/>
</dbReference>
<keyword evidence="5 16" id="KW-0812">Transmembrane</keyword>
<protein>
    <recommendedName>
        <fullName evidence="2">Parvulin-like PPIase</fullName>
    </recommendedName>
    <alternativeName>
        <fullName evidence="9">Peptidyl-prolyl cis-trans isomerase plp</fullName>
    </alternativeName>
    <alternativeName>
        <fullName evidence="12">Periplasmic chaperone PpiD</fullName>
    </alternativeName>
    <alternativeName>
        <fullName evidence="13">Periplasmic folding chaperone</fullName>
    </alternativeName>
    <alternativeName>
        <fullName evidence="10">Rotamase plp</fullName>
    </alternativeName>
</protein>
<evidence type="ECO:0000256" key="7">
    <source>
        <dbReference type="ARBA" id="ARBA00023136"/>
    </source>
</evidence>
<evidence type="ECO:0000256" key="15">
    <source>
        <dbReference type="SAM" id="MobiDB-lite"/>
    </source>
</evidence>
<dbReference type="Gene3D" id="1.10.4030.10">
    <property type="entry name" value="Porin chaperone SurA, peptide-binding domain"/>
    <property type="match status" value="1"/>
</dbReference>
<dbReference type="Gene3D" id="3.10.50.40">
    <property type="match status" value="1"/>
</dbReference>
<dbReference type="SUPFAM" id="SSF54534">
    <property type="entry name" value="FKBP-like"/>
    <property type="match status" value="1"/>
</dbReference>
<proteinExistence type="inferred from homology"/>
<evidence type="ECO:0000256" key="6">
    <source>
        <dbReference type="ARBA" id="ARBA00022989"/>
    </source>
</evidence>
<dbReference type="PANTHER" id="PTHR47529:SF1">
    <property type="entry name" value="PERIPLASMIC CHAPERONE PPID"/>
    <property type="match status" value="1"/>
</dbReference>
<evidence type="ECO:0000256" key="8">
    <source>
        <dbReference type="ARBA" id="ARBA00023186"/>
    </source>
</evidence>
<name>A0A845B6B0_9PROT</name>
<evidence type="ECO:0000256" key="12">
    <source>
        <dbReference type="ARBA" id="ARBA00040743"/>
    </source>
</evidence>
<keyword evidence="19" id="KW-1185">Reference proteome</keyword>
<dbReference type="GO" id="GO:0003755">
    <property type="term" value="F:peptidyl-prolyl cis-trans isomerase activity"/>
    <property type="evidence" value="ECO:0007669"/>
    <property type="project" value="UniProtKB-KW"/>
</dbReference>
<dbReference type="Pfam" id="PF13624">
    <property type="entry name" value="SurA_N_3"/>
    <property type="match status" value="1"/>
</dbReference>